<dbReference type="EMBL" id="QGKV02000649">
    <property type="protein sequence ID" value="KAF3580582.1"/>
    <property type="molecule type" value="Genomic_DNA"/>
</dbReference>
<accession>A0ABQ7DRD6</accession>
<dbReference type="Proteomes" id="UP000266723">
    <property type="component" value="Unassembled WGS sequence"/>
</dbReference>
<keyword evidence="2" id="KW-0732">Signal</keyword>
<feature type="region of interest" description="Disordered" evidence="1">
    <location>
        <begin position="94"/>
        <end position="174"/>
    </location>
</feature>
<comment type="caution">
    <text evidence="3">The sequence shown here is derived from an EMBL/GenBank/DDBJ whole genome shotgun (WGS) entry which is preliminary data.</text>
</comment>
<sequence length="174" mass="19293">MFFSACLFNAAAVSVVSSDEERTIGCVDVIGVDDSCVYVVAVDMRVPLQPEKQVSFGSHSPIISQYAAQHYLQPNQSLQDHTGTVANIGIHSHTDHQSFDHNTPDHNNTPPNHESPIHNTSDNHNNYTNHESPIHNTPEKPNPTIFFLSTTNSHPHRNHKTMLHPLPNTSPPNI</sequence>
<evidence type="ECO:0000313" key="3">
    <source>
        <dbReference type="EMBL" id="KAF3580582.1"/>
    </source>
</evidence>
<protein>
    <submittedName>
        <fullName evidence="3">Uncharacterized protein</fullName>
    </submittedName>
</protein>
<gene>
    <name evidence="3" type="ORF">DY000_02031860</name>
</gene>
<name>A0ABQ7DRD6_BRACR</name>
<proteinExistence type="predicted"/>
<feature type="compositionally biased region" description="Polar residues" evidence="1">
    <location>
        <begin position="117"/>
        <end position="135"/>
    </location>
</feature>
<evidence type="ECO:0000256" key="2">
    <source>
        <dbReference type="SAM" id="SignalP"/>
    </source>
</evidence>
<keyword evidence="4" id="KW-1185">Reference proteome</keyword>
<reference evidence="3 4" key="1">
    <citation type="journal article" date="2020" name="BMC Genomics">
        <title>Intraspecific diversification of the crop wild relative Brassica cretica Lam. using demographic model selection.</title>
        <authorList>
            <person name="Kioukis A."/>
            <person name="Michalopoulou V.A."/>
            <person name="Briers L."/>
            <person name="Pirintsos S."/>
            <person name="Studholme D.J."/>
            <person name="Pavlidis P."/>
            <person name="Sarris P.F."/>
        </authorList>
    </citation>
    <scope>NUCLEOTIDE SEQUENCE [LARGE SCALE GENOMIC DNA]</scope>
    <source>
        <strain evidence="4">cv. PFS-1207/04</strain>
    </source>
</reference>
<organism evidence="3 4">
    <name type="scientific">Brassica cretica</name>
    <name type="common">Mustard</name>
    <dbReference type="NCBI Taxonomy" id="69181"/>
    <lineage>
        <taxon>Eukaryota</taxon>
        <taxon>Viridiplantae</taxon>
        <taxon>Streptophyta</taxon>
        <taxon>Embryophyta</taxon>
        <taxon>Tracheophyta</taxon>
        <taxon>Spermatophyta</taxon>
        <taxon>Magnoliopsida</taxon>
        <taxon>eudicotyledons</taxon>
        <taxon>Gunneridae</taxon>
        <taxon>Pentapetalae</taxon>
        <taxon>rosids</taxon>
        <taxon>malvids</taxon>
        <taxon>Brassicales</taxon>
        <taxon>Brassicaceae</taxon>
        <taxon>Brassiceae</taxon>
        <taxon>Brassica</taxon>
    </lineage>
</organism>
<evidence type="ECO:0000256" key="1">
    <source>
        <dbReference type="SAM" id="MobiDB-lite"/>
    </source>
</evidence>
<evidence type="ECO:0000313" key="4">
    <source>
        <dbReference type="Proteomes" id="UP000266723"/>
    </source>
</evidence>
<feature type="chain" id="PRO_5045595170" evidence="2">
    <location>
        <begin position="19"/>
        <end position="174"/>
    </location>
</feature>
<feature type="signal peptide" evidence="2">
    <location>
        <begin position="1"/>
        <end position="18"/>
    </location>
</feature>
<feature type="compositionally biased region" description="Basic and acidic residues" evidence="1">
    <location>
        <begin position="94"/>
        <end position="104"/>
    </location>
</feature>